<dbReference type="WBParaSite" id="EEL_0000651701-mRNA-1">
    <property type="protein sequence ID" value="EEL_0000651701-mRNA-1"/>
    <property type="gene ID" value="EEL_0000651701"/>
</dbReference>
<dbReference type="AlphaFoldDB" id="A0A158Q857"/>
<sequence>MNRIFDTECIHLYRNDVIVDNSLNCMYHTCCFNHHTAIFNSREQMNTERPVFARLNKILRILLKLQSNNGEKKKNDERCILLDAPQAVMDFFLVLTILMAKFTLHQAQQHSRSNHHSGFEAFSNDDSSDVRIAGDYPQYLSFCNK</sequence>
<dbReference type="Proteomes" id="UP000050640">
    <property type="component" value="Unplaced"/>
</dbReference>
<name>A0A158Q857_9BILA</name>
<reference evidence="2" key="1">
    <citation type="submission" date="2016-04" db="UniProtKB">
        <authorList>
            <consortium name="WormBaseParasite"/>
        </authorList>
    </citation>
    <scope>IDENTIFICATION</scope>
</reference>
<proteinExistence type="predicted"/>
<evidence type="ECO:0000313" key="2">
    <source>
        <dbReference type="WBParaSite" id="EEL_0000651701-mRNA-1"/>
    </source>
</evidence>
<protein>
    <submittedName>
        <fullName evidence="2">Uncharacterized protein</fullName>
    </submittedName>
</protein>
<accession>A0A158Q857</accession>
<organism evidence="1 2">
    <name type="scientific">Elaeophora elaphi</name>
    <dbReference type="NCBI Taxonomy" id="1147741"/>
    <lineage>
        <taxon>Eukaryota</taxon>
        <taxon>Metazoa</taxon>
        <taxon>Ecdysozoa</taxon>
        <taxon>Nematoda</taxon>
        <taxon>Chromadorea</taxon>
        <taxon>Rhabditida</taxon>
        <taxon>Spirurina</taxon>
        <taxon>Spiruromorpha</taxon>
        <taxon>Filarioidea</taxon>
        <taxon>Onchocercidae</taxon>
        <taxon>Elaeophora</taxon>
    </lineage>
</organism>
<evidence type="ECO:0000313" key="1">
    <source>
        <dbReference type="Proteomes" id="UP000050640"/>
    </source>
</evidence>
<keyword evidence="1" id="KW-1185">Reference proteome</keyword>